<dbReference type="KEGG" id="sus:Acid_0053"/>
<dbReference type="STRING" id="234267.Acid_0053"/>
<name>Q02CZ7_SOLUE</name>
<dbReference type="InterPro" id="IPR027304">
    <property type="entry name" value="Trigger_fact/SurA_dom_sf"/>
</dbReference>
<keyword evidence="7" id="KW-0143">Chaperone</keyword>
<dbReference type="PROSITE" id="PS01096">
    <property type="entry name" value="PPIC_PPIASE_1"/>
    <property type="match status" value="1"/>
</dbReference>
<evidence type="ECO:0000256" key="4">
    <source>
        <dbReference type="ARBA" id="ARBA00022692"/>
    </source>
</evidence>
<reference evidence="14" key="1">
    <citation type="submission" date="2006-10" db="EMBL/GenBank/DDBJ databases">
        <title>Complete sequence of Solibacter usitatus Ellin6076.</title>
        <authorList>
            <consortium name="US DOE Joint Genome Institute"/>
            <person name="Copeland A."/>
            <person name="Lucas S."/>
            <person name="Lapidus A."/>
            <person name="Barry K."/>
            <person name="Detter J.C."/>
            <person name="Glavina del Rio T."/>
            <person name="Hammon N."/>
            <person name="Israni S."/>
            <person name="Dalin E."/>
            <person name="Tice H."/>
            <person name="Pitluck S."/>
            <person name="Thompson L.S."/>
            <person name="Brettin T."/>
            <person name="Bruce D."/>
            <person name="Han C."/>
            <person name="Tapia R."/>
            <person name="Gilna P."/>
            <person name="Schmutz J."/>
            <person name="Larimer F."/>
            <person name="Land M."/>
            <person name="Hauser L."/>
            <person name="Kyrpides N."/>
            <person name="Mikhailova N."/>
            <person name="Janssen P.H."/>
            <person name="Kuske C.R."/>
            <person name="Richardson P."/>
        </authorList>
    </citation>
    <scope>NUCLEOTIDE SEQUENCE</scope>
    <source>
        <strain evidence="14">Ellin6076</strain>
    </source>
</reference>
<accession>Q02CZ7</accession>
<dbReference type="InterPro" id="IPR023058">
    <property type="entry name" value="PPIase_PpiC_CS"/>
</dbReference>
<evidence type="ECO:0000256" key="3">
    <source>
        <dbReference type="ARBA" id="ARBA00022519"/>
    </source>
</evidence>
<evidence type="ECO:0000256" key="2">
    <source>
        <dbReference type="ARBA" id="ARBA00022475"/>
    </source>
</evidence>
<dbReference type="InterPro" id="IPR000297">
    <property type="entry name" value="PPIase_PpiC"/>
</dbReference>
<keyword evidence="4 12" id="KW-0812">Transmembrane</keyword>
<dbReference type="EMBL" id="CP000473">
    <property type="protein sequence ID" value="ABJ81069.1"/>
    <property type="molecule type" value="Genomic_DNA"/>
</dbReference>
<evidence type="ECO:0000256" key="9">
    <source>
        <dbReference type="ARBA" id="ARBA00040743"/>
    </source>
</evidence>
<keyword evidence="11 14" id="KW-0413">Isomerase</keyword>
<keyword evidence="2" id="KW-1003">Cell membrane</keyword>
<evidence type="ECO:0000256" key="6">
    <source>
        <dbReference type="ARBA" id="ARBA00023136"/>
    </source>
</evidence>
<evidence type="ECO:0000256" key="10">
    <source>
        <dbReference type="ARBA" id="ARBA00042775"/>
    </source>
</evidence>
<dbReference type="PROSITE" id="PS50198">
    <property type="entry name" value="PPIC_PPIASE_2"/>
    <property type="match status" value="1"/>
</dbReference>
<keyword evidence="11" id="KW-0697">Rotamase</keyword>
<protein>
    <recommendedName>
        <fullName evidence="9">Periplasmic chaperone PpiD</fullName>
    </recommendedName>
    <alternativeName>
        <fullName evidence="10">Periplasmic folding chaperone</fullName>
    </alternativeName>
</protein>
<evidence type="ECO:0000256" key="11">
    <source>
        <dbReference type="PROSITE-ProRule" id="PRU00278"/>
    </source>
</evidence>
<dbReference type="GO" id="GO:0005886">
    <property type="term" value="C:plasma membrane"/>
    <property type="evidence" value="ECO:0007669"/>
    <property type="project" value="UniProtKB-SubCell"/>
</dbReference>
<organism evidence="14">
    <name type="scientific">Solibacter usitatus (strain Ellin6076)</name>
    <dbReference type="NCBI Taxonomy" id="234267"/>
    <lineage>
        <taxon>Bacteria</taxon>
        <taxon>Pseudomonadati</taxon>
        <taxon>Acidobacteriota</taxon>
        <taxon>Terriglobia</taxon>
        <taxon>Bryobacterales</taxon>
        <taxon>Solibacteraceae</taxon>
        <taxon>Candidatus Solibacter</taxon>
    </lineage>
</organism>
<evidence type="ECO:0000256" key="5">
    <source>
        <dbReference type="ARBA" id="ARBA00022989"/>
    </source>
</evidence>
<keyword evidence="3" id="KW-0997">Cell inner membrane</keyword>
<evidence type="ECO:0000256" key="7">
    <source>
        <dbReference type="ARBA" id="ARBA00023186"/>
    </source>
</evidence>
<evidence type="ECO:0000256" key="8">
    <source>
        <dbReference type="ARBA" id="ARBA00038408"/>
    </source>
</evidence>
<dbReference type="PANTHER" id="PTHR47529:SF1">
    <property type="entry name" value="PERIPLASMIC CHAPERONE PPID"/>
    <property type="match status" value="1"/>
</dbReference>
<dbReference type="eggNOG" id="COG0760">
    <property type="taxonomic scope" value="Bacteria"/>
</dbReference>
<dbReference type="Gene3D" id="3.10.50.40">
    <property type="match status" value="2"/>
</dbReference>
<evidence type="ECO:0000256" key="12">
    <source>
        <dbReference type="SAM" id="Phobius"/>
    </source>
</evidence>
<dbReference type="SUPFAM" id="SSF109998">
    <property type="entry name" value="Triger factor/SurA peptide-binding domain-like"/>
    <property type="match status" value="2"/>
</dbReference>
<evidence type="ECO:0000313" key="14">
    <source>
        <dbReference type="EMBL" id="ABJ81069.1"/>
    </source>
</evidence>
<dbReference type="InterPro" id="IPR052029">
    <property type="entry name" value="PpiD_chaperone"/>
</dbReference>
<dbReference type="InterPro" id="IPR046357">
    <property type="entry name" value="PPIase_dom_sf"/>
</dbReference>
<proteinExistence type="inferred from homology"/>
<comment type="subcellular location">
    <subcellularLocation>
        <location evidence="1">Cell inner membrane</location>
        <topology evidence="1">Single-pass type II membrane protein</topology>
        <orientation evidence="1">Periplasmic side</orientation>
    </subcellularLocation>
</comment>
<dbReference type="Pfam" id="PF13145">
    <property type="entry name" value="Rotamase_2"/>
    <property type="match status" value="1"/>
</dbReference>
<dbReference type="SUPFAM" id="SSF54534">
    <property type="entry name" value="FKBP-like"/>
    <property type="match status" value="1"/>
</dbReference>
<evidence type="ECO:0000256" key="1">
    <source>
        <dbReference type="ARBA" id="ARBA00004382"/>
    </source>
</evidence>
<keyword evidence="6 12" id="KW-0472">Membrane</keyword>
<dbReference type="Pfam" id="PF13624">
    <property type="entry name" value="SurA_N_3"/>
    <property type="match status" value="1"/>
</dbReference>
<sequence length="644" mass="70481" precursor="true">MFDLFRSRDKMVRILLGALLGVVALSMLTYLVPNYNTGSSTSDVVVAEIGKDTITLPEMQRVIQATIRGRQLPTEILPTYIPQMVDQMVTERAMAMEAERLGYQVSDADVADSIRQMVPSLFPDGKFVGKETYAAMLAQQNMTIDQFEADLKRQVAISRFRDIAMEGTIVTPAEIEAAFKKKNEKIKVEWVKLTADKYKGESQPSAQELQDFYKANVSRYTVPEKRNLTVLTADEAKMSASLNITDADLQRVYDQNKEAFRTPERVKARHILLKTQGKPASEEAAIKAKGESLLKQIKAGGDFAKLAKENSEDPGSAVNGGDLGDWITHGQMVAEFDKAIFALKPGEVSDLVKTQYGYHIVQTLAKQDAGMRTFAEVKGDLATQYKKQRVSELMQQASDRAQAALQKDPQHPEKVAAELNMQLAKVPNFAPGGAIGELPANADFDQSVANLKKGEVSQPVTVNNKVVVAVVDDVIPGHPSTFEEVQGQIRDTIVANRAAAAVQRHANELVEKAKAMGGDLEKAAKSMGLDVKTSGDVDRSGNIEGLGTASYIAEGFSRPDGTVYGPIGTPDGGTVVMKVISHTGADMAQLPAQRNAIRDEIKSQRARDRNTLFENGVKDMLIKQGKIKIHQDVINRLIANYRTS</sequence>
<feature type="transmembrane region" description="Helical" evidence="12">
    <location>
        <begin position="12"/>
        <end position="32"/>
    </location>
</feature>
<gene>
    <name evidence="14" type="ordered locus">Acid_0053</name>
</gene>
<keyword evidence="5 12" id="KW-1133">Transmembrane helix</keyword>
<dbReference type="Gene3D" id="1.10.4030.10">
    <property type="entry name" value="Porin chaperone SurA, peptide-binding domain"/>
    <property type="match status" value="1"/>
</dbReference>
<dbReference type="OrthoDB" id="14196at2"/>
<dbReference type="HOGENOM" id="CLU_023843_1_0_0"/>
<dbReference type="FunCoup" id="Q02CZ7">
    <property type="interactions" value="232"/>
</dbReference>
<dbReference type="PANTHER" id="PTHR47529">
    <property type="entry name" value="PEPTIDYL-PROLYL CIS-TRANS ISOMERASE D"/>
    <property type="match status" value="1"/>
</dbReference>
<dbReference type="Pfam" id="PF13616">
    <property type="entry name" value="Rotamase_3"/>
    <property type="match status" value="1"/>
</dbReference>
<dbReference type="AlphaFoldDB" id="Q02CZ7"/>
<feature type="domain" description="PpiC" evidence="13">
    <location>
        <begin position="263"/>
        <end position="365"/>
    </location>
</feature>
<comment type="similarity">
    <text evidence="8">Belongs to the PpiD chaperone family.</text>
</comment>
<dbReference type="InParanoid" id="Q02CZ7"/>
<dbReference type="GO" id="GO:0003755">
    <property type="term" value="F:peptidyl-prolyl cis-trans isomerase activity"/>
    <property type="evidence" value="ECO:0007669"/>
    <property type="project" value="UniProtKB-KW"/>
</dbReference>
<evidence type="ECO:0000259" key="13">
    <source>
        <dbReference type="PROSITE" id="PS50198"/>
    </source>
</evidence>